<organism evidence="1">
    <name type="scientific">Ensete ventricosum</name>
    <name type="common">Abyssinian banana</name>
    <name type="synonym">Musa ensete</name>
    <dbReference type="NCBI Taxonomy" id="4639"/>
    <lineage>
        <taxon>Eukaryota</taxon>
        <taxon>Viridiplantae</taxon>
        <taxon>Streptophyta</taxon>
        <taxon>Embryophyta</taxon>
        <taxon>Tracheophyta</taxon>
        <taxon>Spermatophyta</taxon>
        <taxon>Magnoliopsida</taxon>
        <taxon>Liliopsida</taxon>
        <taxon>Zingiberales</taxon>
        <taxon>Musaceae</taxon>
        <taxon>Ensete</taxon>
    </lineage>
</organism>
<dbReference type="AlphaFoldDB" id="A0A445MM44"/>
<dbReference type="EMBL" id="KV876695">
    <property type="protein sequence ID" value="RZR75314.1"/>
    <property type="molecule type" value="Genomic_DNA"/>
</dbReference>
<dbReference type="Proteomes" id="UP000290560">
    <property type="component" value="Unassembled WGS sequence"/>
</dbReference>
<proteinExistence type="predicted"/>
<protein>
    <submittedName>
        <fullName evidence="1">Uncharacterized protein</fullName>
    </submittedName>
</protein>
<name>A0A445MM44_ENSVE</name>
<sequence length="117" mass="13388">MLISATTSEASIHRSAFWSRISQRRRRRFLGIGSGSVVVFLESAHLPEPHTHIPWHDLCFSKGTSTPPTVDSYLILRTLGSSCPYVPWEKGEIAKLREERDRVNPYCTLEYGEEVRE</sequence>
<accession>A0A445MM44</accession>
<evidence type="ECO:0000313" key="1">
    <source>
        <dbReference type="EMBL" id="RZR75314.1"/>
    </source>
</evidence>
<reference evidence="1" key="1">
    <citation type="journal article" date="2018" name="Data Brief">
        <title>Genome sequence data from 17 accessions of Ensete ventricosum, a staple food crop for millions in Ethiopia.</title>
        <authorList>
            <person name="Yemataw Z."/>
            <person name="Muzemil S."/>
            <person name="Ambachew D."/>
            <person name="Tripathi L."/>
            <person name="Tesfaye K."/>
            <person name="Chala A."/>
            <person name="Farbos A."/>
            <person name="O'Neill P."/>
            <person name="Moore K."/>
            <person name="Grant M."/>
            <person name="Studholme D.J."/>
        </authorList>
    </citation>
    <scope>NUCLEOTIDE SEQUENCE [LARGE SCALE GENOMIC DNA]</scope>
    <source>
        <tissue evidence="1">Leaf</tissue>
    </source>
</reference>
<gene>
    <name evidence="1" type="ORF">BHM03_00054568</name>
</gene>